<keyword evidence="2" id="KW-1185">Reference proteome</keyword>
<dbReference type="EMBL" id="KN834847">
    <property type="protein sequence ID" value="KIK52194.1"/>
    <property type="molecule type" value="Genomic_DNA"/>
</dbReference>
<dbReference type="Proteomes" id="UP000053593">
    <property type="component" value="Unassembled WGS sequence"/>
</dbReference>
<organism evidence="1 2">
    <name type="scientific">Collybiopsis luxurians FD-317 M1</name>
    <dbReference type="NCBI Taxonomy" id="944289"/>
    <lineage>
        <taxon>Eukaryota</taxon>
        <taxon>Fungi</taxon>
        <taxon>Dikarya</taxon>
        <taxon>Basidiomycota</taxon>
        <taxon>Agaricomycotina</taxon>
        <taxon>Agaricomycetes</taxon>
        <taxon>Agaricomycetidae</taxon>
        <taxon>Agaricales</taxon>
        <taxon>Marasmiineae</taxon>
        <taxon>Omphalotaceae</taxon>
        <taxon>Collybiopsis</taxon>
        <taxon>Collybiopsis luxurians</taxon>
    </lineage>
</organism>
<dbReference type="AlphaFoldDB" id="A0A0D0BRC9"/>
<evidence type="ECO:0000313" key="1">
    <source>
        <dbReference type="EMBL" id="KIK52194.1"/>
    </source>
</evidence>
<evidence type="ECO:0000313" key="2">
    <source>
        <dbReference type="Proteomes" id="UP000053593"/>
    </source>
</evidence>
<protein>
    <submittedName>
        <fullName evidence="1">Uncharacterized protein</fullName>
    </submittedName>
</protein>
<name>A0A0D0BRC9_9AGAR</name>
<sequence>MTSATGDFDSSNEIEDYVRLLLTQKRGYPLWNPRPGDWLRPAYREEGVRIGDVGIVTEFGEFDYLFNVCLPPDDPVNAGRVPQDFKQLEGIDIHNIPWSTLEYGPGTYVASKSSPFNRARLEEGAEIRGVPEEVGKGLSLCSSTTRGALLILPEGGKSANCPYLSKFYQLAAECAHSWYDFVNGPLARGVRNNSIYLVTGCDKARTWGVASFSDAPANSVSLKFVPRLTQNGAREYWFRTSDFAASSSGTSHSTNPAGCVFLRGFKIAVRSSQFTRRQSNVQVTYISKLEADEFLPPRMEHTPAMMWQWLSNCMGLTIFSRIIPWRRLSIDASENIDESDFARCQVSGSHVTSAVGAHFDNPDISSLGRD</sequence>
<gene>
    <name evidence="1" type="ORF">GYMLUDRAFT_180438</name>
</gene>
<dbReference type="OrthoDB" id="3222453at2759"/>
<proteinExistence type="predicted"/>
<accession>A0A0D0BRC9</accession>
<reference evidence="1 2" key="1">
    <citation type="submission" date="2014-04" db="EMBL/GenBank/DDBJ databases">
        <title>Evolutionary Origins and Diversification of the Mycorrhizal Mutualists.</title>
        <authorList>
            <consortium name="DOE Joint Genome Institute"/>
            <consortium name="Mycorrhizal Genomics Consortium"/>
            <person name="Kohler A."/>
            <person name="Kuo A."/>
            <person name="Nagy L.G."/>
            <person name="Floudas D."/>
            <person name="Copeland A."/>
            <person name="Barry K.W."/>
            <person name="Cichocki N."/>
            <person name="Veneault-Fourrey C."/>
            <person name="LaButti K."/>
            <person name="Lindquist E.A."/>
            <person name="Lipzen A."/>
            <person name="Lundell T."/>
            <person name="Morin E."/>
            <person name="Murat C."/>
            <person name="Riley R."/>
            <person name="Ohm R."/>
            <person name="Sun H."/>
            <person name="Tunlid A."/>
            <person name="Henrissat B."/>
            <person name="Grigoriev I.V."/>
            <person name="Hibbett D.S."/>
            <person name="Martin F."/>
        </authorList>
    </citation>
    <scope>NUCLEOTIDE SEQUENCE [LARGE SCALE GENOMIC DNA]</scope>
    <source>
        <strain evidence="1 2">FD-317 M1</strain>
    </source>
</reference>
<dbReference type="HOGENOM" id="CLU_021108_6_0_1"/>